<dbReference type="PANTHER" id="PTHR46382:SF1">
    <property type="entry name" value="PHOSPHATIDATE CYTIDYLYLTRANSFERASE"/>
    <property type="match status" value="1"/>
</dbReference>
<feature type="transmembrane region" description="Helical" evidence="13">
    <location>
        <begin position="27"/>
        <end position="44"/>
    </location>
</feature>
<name>A0A3B0WPF8_9ZZZZ</name>
<accession>A0A3B0WPF8</accession>
<feature type="transmembrane region" description="Helical" evidence="13">
    <location>
        <begin position="138"/>
        <end position="157"/>
    </location>
</feature>
<dbReference type="GO" id="GO:0016024">
    <property type="term" value="P:CDP-diacylglycerol biosynthetic process"/>
    <property type="evidence" value="ECO:0007669"/>
    <property type="project" value="TreeGrafter"/>
</dbReference>
<feature type="transmembrane region" description="Helical" evidence="13">
    <location>
        <begin position="5"/>
        <end position="21"/>
    </location>
</feature>
<organism evidence="14">
    <name type="scientific">hydrothermal vent metagenome</name>
    <dbReference type="NCBI Taxonomy" id="652676"/>
    <lineage>
        <taxon>unclassified sequences</taxon>
        <taxon>metagenomes</taxon>
        <taxon>ecological metagenomes</taxon>
    </lineage>
</organism>
<feature type="transmembrane region" description="Helical" evidence="13">
    <location>
        <begin position="56"/>
        <end position="73"/>
    </location>
</feature>
<evidence type="ECO:0000256" key="9">
    <source>
        <dbReference type="ARBA" id="ARBA00023098"/>
    </source>
</evidence>
<evidence type="ECO:0000256" key="5">
    <source>
        <dbReference type="ARBA" id="ARBA00022679"/>
    </source>
</evidence>
<keyword evidence="3" id="KW-1003">Cell membrane</keyword>
<feature type="transmembrane region" description="Helical" evidence="13">
    <location>
        <begin position="178"/>
        <end position="197"/>
    </location>
</feature>
<keyword evidence="8 13" id="KW-1133">Transmembrane helix</keyword>
<evidence type="ECO:0000256" key="1">
    <source>
        <dbReference type="ARBA" id="ARBA00004651"/>
    </source>
</evidence>
<dbReference type="GO" id="GO:0004605">
    <property type="term" value="F:phosphatidate cytidylyltransferase activity"/>
    <property type="evidence" value="ECO:0007669"/>
    <property type="project" value="UniProtKB-EC"/>
</dbReference>
<proteinExistence type="inferred from homology"/>
<dbReference type="EC" id="2.7.7.41" evidence="14"/>
<dbReference type="GO" id="GO:0005886">
    <property type="term" value="C:plasma membrane"/>
    <property type="evidence" value="ECO:0007669"/>
    <property type="project" value="UniProtKB-SubCell"/>
</dbReference>
<feature type="transmembrane region" description="Helical" evidence="13">
    <location>
        <begin position="203"/>
        <end position="225"/>
    </location>
</feature>
<comment type="subcellular location">
    <subcellularLocation>
        <location evidence="1">Cell membrane</location>
        <topology evidence="1">Multi-pass membrane protein</topology>
    </subcellularLocation>
</comment>
<dbReference type="AlphaFoldDB" id="A0A3B0WPF8"/>
<protein>
    <submittedName>
        <fullName evidence="14">Phosphatidate cytidylyltransferase</fullName>
        <ecNumber evidence="14">2.7.7.41</ecNumber>
    </submittedName>
</protein>
<dbReference type="PANTHER" id="PTHR46382">
    <property type="entry name" value="PHOSPHATIDATE CYTIDYLYLTRANSFERASE"/>
    <property type="match status" value="1"/>
</dbReference>
<evidence type="ECO:0000256" key="12">
    <source>
        <dbReference type="ARBA" id="ARBA00023264"/>
    </source>
</evidence>
<dbReference type="Pfam" id="PF01148">
    <property type="entry name" value="CTP_transf_1"/>
    <property type="match status" value="1"/>
</dbReference>
<comment type="similarity">
    <text evidence="2">Belongs to the CDS family.</text>
</comment>
<gene>
    <name evidence="14" type="ORF">MNBD_GAMMA07-1573</name>
</gene>
<feature type="transmembrane region" description="Helical" evidence="13">
    <location>
        <begin position="112"/>
        <end position="132"/>
    </location>
</feature>
<evidence type="ECO:0000256" key="11">
    <source>
        <dbReference type="ARBA" id="ARBA00023209"/>
    </source>
</evidence>
<evidence type="ECO:0000256" key="8">
    <source>
        <dbReference type="ARBA" id="ARBA00022989"/>
    </source>
</evidence>
<evidence type="ECO:0000256" key="13">
    <source>
        <dbReference type="SAM" id="Phobius"/>
    </source>
</evidence>
<keyword evidence="11" id="KW-0594">Phospholipid biosynthesis</keyword>
<sequence length="272" mass="29764">MLKQRVLTAIPLAVLVVWGVITQPEEIVLYALLTVMLISGWEWARLSGIQNTPLRLVYAVIICAVSYLAEQTLGENLNVLMGLLSFTVLAWCVAIFHMFSKGPQAANPSLSFFKLFIGFIALIPPVLGLMLIRSEGAWWLFYCLSIVWVADIGAYFSGKRFGKHKLAVKLSPGKTKEGLYGAIVLTAIYSVLAGLLFDLKIGALLGLLIVTIFATFMSVAGDLFVSLLKREKDLKDTGNILPGHGGILDRIDSVLSSAPFLALFLNWVIFNA</sequence>
<keyword evidence="9" id="KW-0443">Lipid metabolism</keyword>
<reference evidence="14" key="1">
    <citation type="submission" date="2018-06" db="EMBL/GenBank/DDBJ databases">
        <authorList>
            <person name="Zhirakovskaya E."/>
        </authorList>
    </citation>
    <scope>NUCLEOTIDE SEQUENCE</scope>
</reference>
<keyword evidence="5 14" id="KW-0808">Transferase</keyword>
<feature type="transmembrane region" description="Helical" evidence="13">
    <location>
        <begin position="79"/>
        <end position="100"/>
    </location>
</feature>
<keyword evidence="10 13" id="KW-0472">Membrane</keyword>
<dbReference type="EMBL" id="UOFF01000355">
    <property type="protein sequence ID" value="VAW57211.1"/>
    <property type="molecule type" value="Genomic_DNA"/>
</dbReference>
<keyword evidence="4" id="KW-0444">Lipid biosynthesis</keyword>
<evidence type="ECO:0000256" key="3">
    <source>
        <dbReference type="ARBA" id="ARBA00022475"/>
    </source>
</evidence>
<keyword evidence="6 13" id="KW-0812">Transmembrane</keyword>
<evidence type="ECO:0000256" key="6">
    <source>
        <dbReference type="ARBA" id="ARBA00022692"/>
    </source>
</evidence>
<evidence type="ECO:0000256" key="7">
    <source>
        <dbReference type="ARBA" id="ARBA00022695"/>
    </source>
</evidence>
<keyword evidence="12" id="KW-1208">Phospholipid metabolism</keyword>
<dbReference type="InterPro" id="IPR000374">
    <property type="entry name" value="PC_trans"/>
</dbReference>
<evidence type="ECO:0000313" key="14">
    <source>
        <dbReference type="EMBL" id="VAW57211.1"/>
    </source>
</evidence>
<evidence type="ECO:0000256" key="10">
    <source>
        <dbReference type="ARBA" id="ARBA00023136"/>
    </source>
</evidence>
<dbReference type="PROSITE" id="PS01315">
    <property type="entry name" value="CDS"/>
    <property type="match status" value="1"/>
</dbReference>
<evidence type="ECO:0000256" key="2">
    <source>
        <dbReference type="ARBA" id="ARBA00010185"/>
    </source>
</evidence>
<keyword evidence="7 14" id="KW-0548">Nucleotidyltransferase</keyword>
<evidence type="ECO:0000256" key="4">
    <source>
        <dbReference type="ARBA" id="ARBA00022516"/>
    </source>
</evidence>